<dbReference type="EMBL" id="GBRH01201600">
    <property type="protein sequence ID" value="JAD96295.1"/>
    <property type="molecule type" value="Transcribed_RNA"/>
</dbReference>
<reference evidence="2" key="2">
    <citation type="journal article" date="2015" name="Data Brief">
        <title>Shoot transcriptome of the giant reed, Arundo donax.</title>
        <authorList>
            <person name="Barrero R.A."/>
            <person name="Guerrero F.D."/>
            <person name="Moolhuijzen P."/>
            <person name="Goolsby J.A."/>
            <person name="Tidwell J."/>
            <person name="Bellgard S.E."/>
            <person name="Bellgard M.I."/>
        </authorList>
    </citation>
    <scope>NUCLEOTIDE SEQUENCE</scope>
    <source>
        <tissue evidence="2">Shoot tissue taken approximately 20 cm above the soil surface</tissue>
    </source>
</reference>
<evidence type="ECO:0000313" key="2">
    <source>
        <dbReference type="EMBL" id="JAD96295.1"/>
    </source>
</evidence>
<feature type="compositionally biased region" description="Polar residues" evidence="1">
    <location>
        <begin position="1"/>
        <end position="15"/>
    </location>
</feature>
<feature type="region of interest" description="Disordered" evidence="1">
    <location>
        <begin position="1"/>
        <end position="43"/>
    </location>
</feature>
<organism evidence="2">
    <name type="scientific">Arundo donax</name>
    <name type="common">Giant reed</name>
    <name type="synonym">Donax arundinaceus</name>
    <dbReference type="NCBI Taxonomy" id="35708"/>
    <lineage>
        <taxon>Eukaryota</taxon>
        <taxon>Viridiplantae</taxon>
        <taxon>Streptophyta</taxon>
        <taxon>Embryophyta</taxon>
        <taxon>Tracheophyta</taxon>
        <taxon>Spermatophyta</taxon>
        <taxon>Magnoliopsida</taxon>
        <taxon>Liliopsida</taxon>
        <taxon>Poales</taxon>
        <taxon>Poaceae</taxon>
        <taxon>PACMAD clade</taxon>
        <taxon>Arundinoideae</taxon>
        <taxon>Arundineae</taxon>
        <taxon>Arundo</taxon>
    </lineage>
</organism>
<protein>
    <submittedName>
        <fullName evidence="2">Uncharacterized protein</fullName>
    </submittedName>
</protein>
<accession>A0A0A9EEJ3</accession>
<sequence length="43" mass="4931">MIVQCTQKKVNSNTGKTDKHPVSSKVIQIQPPDKLNQQIRKRD</sequence>
<proteinExistence type="predicted"/>
<evidence type="ECO:0000256" key="1">
    <source>
        <dbReference type="SAM" id="MobiDB-lite"/>
    </source>
</evidence>
<dbReference type="AlphaFoldDB" id="A0A0A9EEJ3"/>
<reference evidence="2" key="1">
    <citation type="submission" date="2014-09" db="EMBL/GenBank/DDBJ databases">
        <authorList>
            <person name="Magalhaes I.L.F."/>
            <person name="Oliveira U."/>
            <person name="Santos F.R."/>
            <person name="Vidigal T.H.D.A."/>
            <person name="Brescovit A.D."/>
            <person name="Santos A.J."/>
        </authorList>
    </citation>
    <scope>NUCLEOTIDE SEQUENCE</scope>
    <source>
        <tissue evidence="2">Shoot tissue taken approximately 20 cm above the soil surface</tissue>
    </source>
</reference>
<name>A0A0A9EEJ3_ARUDO</name>